<dbReference type="InterPro" id="IPR001258">
    <property type="entry name" value="NHL_repeat"/>
</dbReference>
<feature type="domain" description="Ig-like" evidence="2">
    <location>
        <begin position="262"/>
        <end position="322"/>
    </location>
</feature>
<dbReference type="CDD" id="cd00096">
    <property type="entry name" value="Ig"/>
    <property type="match status" value="1"/>
</dbReference>
<dbReference type="InterPro" id="IPR011042">
    <property type="entry name" value="6-blade_b-propeller_TolB-like"/>
</dbReference>
<dbReference type="InterPro" id="IPR007110">
    <property type="entry name" value="Ig-like_dom"/>
</dbReference>
<proteinExistence type="predicted"/>
<dbReference type="SUPFAM" id="SSF63829">
    <property type="entry name" value="Calcium-dependent phosphotriesterase"/>
    <property type="match status" value="1"/>
</dbReference>
<dbReference type="Pfam" id="PF25021">
    <property type="entry name" value="TEN_NHL"/>
    <property type="match status" value="1"/>
</dbReference>
<name>A0A382REZ3_9ZZZZ</name>
<dbReference type="Pfam" id="PF13927">
    <property type="entry name" value="Ig_3"/>
    <property type="match status" value="1"/>
</dbReference>
<protein>
    <recommendedName>
        <fullName evidence="2">Ig-like domain-containing protein</fullName>
    </recommendedName>
</protein>
<feature type="non-terminal residue" evidence="3">
    <location>
        <position position="1"/>
    </location>
</feature>
<dbReference type="PROSITE" id="PS50835">
    <property type="entry name" value="IG_LIKE"/>
    <property type="match status" value="1"/>
</dbReference>
<dbReference type="PANTHER" id="PTHR13833">
    <property type="match status" value="1"/>
</dbReference>
<accession>A0A382REZ3</accession>
<dbReference type="Gene3D" id="2.120.10.30">
    <property type="entry name" value="TolB, C-terminal domain"/>
    <property type="match status" value="2"/>
</dbReference>
<dbReference type="Gene3D" id="2.60.40.10">
    <property type="entry name" value="Immunoglobulins"/>
    <property type="match status" value="2"/>
</dbReference>
<dbReference type="EMBL" id="UINC01120927">
    <property type="protein sequence ID" value="SVC95727.1"/>
    <property type="molecule type" value="Genomic_DNA"/>
</dbReference>
<dbReference type="PROSITE" id="PS51125">
    <property type="entry name" value="NHL"/>
    <property type="match status" value="2"/>
</dbReference>
<dbReference type="SUPFAM" id="SSF48726">
    <property type="entry name" value="Immunoglobulin"/>
    <property type="match status" value="2"/>
</dbReference>
<dbReference type="AlphaFoldDB" id="A0A382REZ3"/>
<sequence>IVRAVAVDDSGNIYVAGTEDETFEEKILKITPDGVVTTLAVSDTMFSSDITVDGSGNIYVADSMNNKIWKITPDGEVTTLAGSGTVFDINADGELVVVSGQGSVDGSGVDSRFNEPTGIGVDGSGNIYVADTGNHKIRKIIAGSATVSANLGDSFTFEVVASGDAPIIYEWYHDGAVVGEATGSSLILSELEVTDSGDYHVVVSNEIMAKSGDMVQFGIETSDTVTLEVLLPPEITQIASSMEGGPNQLSATAEVTGDEEEPTIYTWSEDGVLLQGDNVELTVTVTGTEPITYEWYHGEELVEGGTESTLRLTDVQGVDSGD</sequence>
<evidence type="ECO:0000313" key="3">
    <source>
        <dbReference type="EMBL" id="SVC95727.1"/>
    </source>
</evidence>
<dbReference type="InterPro" id="IPR056822">
    <property type="entry name" value="TEN_NHL"/>
</dbReference>
<reference evidence="3" key="1">
    <citation type="submission" date="2018-05" db="EMBL/GenBank/DDBJ databases">
        <authorList>
            <person name="Lanie J.A."/>
            <person name="Ng W.-L."/>
            <person name="Kazmierczak K.M."/>
            <person name="Andrzejewski T.M."/>
            <person name="Davidsen T.M."/>
            <person name="Wayne K.J."/>
            <person name="Tettelin H."/>
            <person name="Glass J.I."/>
            <person name="Rusch D."/>
            <person name="Podicherti R."/>
            <person name="Tsui H.-C.T."/>
            <person name="Winkler M.E."/>
        </authorList>
    </citation>
    <scope>NUCLEOTIDE SEQUENCE</scope>
</reference>
<evidence type="ECO:0000256" key="1">
    <source>
        <dbReference type="ARBA" id="ARBA00022737"/>
    </source>
</evidence>
<feature type="non-terminal residue" evidence="3">
    <location>
        <position position="322"/>
    </location>
</feature>
<dbReference type="PANTHER" id="PTHR13833:SF71">
    <property type="entry name" value="NHL DOMAIN-CONTAINING PROTEIN"/>
    <property type="match status" value="1"/>
</dbReference>
<dbReference type="SMART" id="SM00409">
    <property type="entry name" value="IG"/>
    <property type="match status" value="1"/>
</dbReference>
<organism evidence="3">
    <name type="scientific">marine metagenome</name>
    <dbReference type="NCBI Taxonomy" id="408172"/>
    <lineage>
        <taxon>unclassified sequences</taxon>
        <taxon>metagenomes</taxon>
        <taxon>ecological metagenomes</taxon>
    </lineage>
</organism>
<evidence type="ECO:0000259" key="2">
    <source>
        <dbReference type="PROSITE" id="PS50835"/>
    </source>
</evidence>
<dbReference type="InterPro" id="IPR036179">
    <property type="entry name" value="Ig-like_dom_sf"/>
</dbReference>
<dbReference type="InterPro" id="IPR003599">
    <property type="entry name" value="Ig_sub"/>
</dbReference>
<dbReference type="InterPro" id="IPR013783">
    <property type="entry name" value="Ig-like_fold"/>
</dbReference>
<gene>
    <name evidence="3" type="ORF">METZ01_LOCUS348581</name>
</gene>
<keyword evidence="1" id="KW-0677">Repeat</keyword>